<evidence type="ECO:0008006" key="4">
    <source>
        <dbReference type="Google" id="ProtNLM"/>
    </source>
</evidence>
<proteinExistence type="predicted"/>
<dbReference type="EMBL" id="CP001918">
    <property type="protein sequence ID" value="ADF61883.1"/>
    <property type="molecule type" value="Genomic_DNA"/>
</dbReference>
<keyword evidence="1" id="KW-1133">Transmembrane helix</keyword>
<feature type="transmembrane region" description="Helical" evidence="1">
    <location>
        <begin position="16"/>
        <end position="37"/>
    </location>
</feature>
<dbReference type="InterPro" id="IPR047743">
    <property type="entry name" value="YnhF-like"/>
</dbReference>
<evidence type="ECO:0000256" key="1">
    <source>
        <dbReference type="SAM" id="Phobius"/>
    </source>
</evidence>
<dbReference type="PATRIC" id="fig|716541.4.peg.2520"/>
<dbReference type="KEGG" id="enc:ECL_02340"/>
<keyword evidence="3" id="KW-1185">Reference proteome</keyword>
<keyword evidence="1" id="KW-0472">Membrane</keyword>
<dbReference type="STRING" id="716541.ECL_02340"/>
<gene>
    <name evidence="2" type="ordered locus">ECL_02340</name>
</gene>
<dbReference type="EnsemblBacteria" id="ADF61883">
    <property type="protein sequence ID" value="ADF61883"/>
    <property type="gene ID" value="ECL_02340"/>
</dbReference>
<dbReference type="HOGENOM" id="CLU_213449_2_0_6"/>
<accession>A0A0H3CMS3</accession>
<keyword evidence="1" id="KW-0812">Transmembrane</keyword>
<sequence length="38" mass="3918">MGGLKGEKLMSSDLKFSLFTTVIVLALIVAAGLTAALH</sequence>
<protein>
    <recommendedName>
        <fullName evidence="4">YnhF family membrane protein</fullName>
    </recommendedName>
</protein>
<organism evidence="2 3">
    <name type="scientific">Enterobacter cloacae subsp. cloacae (strain ATCC 13047 / DSM 30054 / NBRC 13535 / NCTC 10005 / WDCM 00083 / NCDC 279-56)</name>
    <dbReference type="NCBI Taxonomy" id="716541"/>
    <lineage>
        <taxon>Bacteria</taxon>
        <taxon>Pseudomonadati</taxon>
        <taxon>Pseudomonadota</taxon>
        <taxon>Gammaproteobacteria</taxon>
        <taxon>Enterobacterales</taxon>
        <taxon>Enterobacteriaceae</taxon>
        <taxon>Enterobacter</taxon>
        <taxon>Enterobacter cloacae complex</taxon>
    </lineage>
</organism>
<name>A0A0H3CMS3_ENTCC</name>
<reference evidence="2 3" key="1">
    <citation type="journal article" date="2010" name="J. Bacteriol.">
        <title>Complete genome sequence of Enterobacter cloacae subsp. cloacae type strain ATCC 13047.</title>
        <authorList>
            <person name="Ren Y."/>
            <person name="Ren Y."/>
            <person name="Zhou Z."/>
            <person name="Guo X."/>
            <person name="Li Y."/>
            <person name="Feng L."/>
            <person name="Wang L."/>
        </authorList>
    </citation>
    <scope>NUCLEOTIDE SEQUENCE [LARGE SCALE GENOMIC DNA]</scope>
    <source>
        <strain evidence="3">ATCC 13047 / DSM 30054 / NBRC 13535 / NCTC 10005 / WDCM 00083 / NCDC 279-56</strain>
    </source>
</reference>
<dbReference type="AlphaFoldDB" id="A0A0H3CMS3"/>
<dbReference type="Proteomes" id="UP000002363">
    <property type="component" value="Chromosome"/>
</dbReference>
<evidence type="ECO:0000313" key="2">
    <source>
        <dbReference type="EMBL" id="ADF61883.1"/>
    </source>
</evidence>
<dbReference type="NCBIfam" id="NF033411">
    <property type="entry name" value="small_mem_YnhF"/>
    <property type="match status" value="1"/>
</dbReference>
<evidence type="ECO:0000313" key="3">
    <source>
        <dbReference type="Proteomes" id="UP000002363"/>
    </source>
</evidence>